<evidence type="ECO:0000313" key="2">
    <source>
        <dbReference type="EMBL" id="JAD26314.1"/>
    </source>
</evidence>
<reference evidence="2" key="1">
    <citation type="submission" date="2014-09" db="EMBL/GenBank/DDBJ databases">
        <authorList>
            <person name="Magalhaes I.L.F."/>
            <person name="Oliveira U."/>
            <person name="Santos F.R."/>
            <person name="Vidigal T.H.D.A."/>
            <person name="Brescovit A.D."/>
            <person name="Santos A.J."/>
        </authorList>
    </citation>
    <scope>NUCLEOTIDE SEQUENCE</scope>
    <source>
        <tissue evidence="2">Shoot tissue taken approximately 20 cm above the soil surface</tissue>
    </source>
</reference>
<sequence>MSPKTRPKSKDFAIALEAMSS</sequence>
<feature type="region of interest" description="Disordered" evidence="1">
    <location>
        <begin position="1"/>
        <end position="21"/>
    </location>
</feature>
<dbReference type="AlphaFoldDB" id="A0A0A8YIK3"/>
<organism evidence="2">
    <name type="scientific">Arundo donax</name>
    <name type="common">Giant reed</name>
    <name type="synonym">Donax arundinaceus</name>
    <dbReference type="NCBI Taxonomy" id="35708"/>
    <lineage>
        <taxon>Eukaryota</taxon>
        <taxon>Viridiplantae</taxon>
        <taxon>Streptophyta</taxon>
        <taxon>Embryophyta</taxon>
        <taxon>Tracheophyta</taxon>
        <taxon>Spermatophyta</taxon>
        <taxon>Magnoliopsida</taxon>
        <taxon>Liliopsida</taxon>
        <taxon>Poales</taxon>
        <taxon>Poaceae</taxon>
        <taxon>PACMAD clade</taxon>
        <taxon>Arundinoideae</taxon>
        <taxon>Arundineae</taxon>
        <taxon>Arundo</taxon>
    </lineage>
</organism>
<evidence type="ECO:0000256" key="1">
    <source>
        <dbReference type="SAM" id="MobiDB-lite"/>
    </source>
</evidence>
<protein>
    <submittedName>
        <fullName evidence="2">Uncharacterized protein</fullName>
    </submittedName>
</protein>
<reference evidence="2" key="2">
    <citation type="journal article" date="2015" name="Data Brief">
        <title>Shoot transcriptome of the giant reed, Arundo donax.</title>
        <authorList>
            <person name="Barrero R.A."/>
            <person name="Guerrero F.D."/>
            <person name="Moolhuijzen P."/>
            <person name="Goolsby J.A."/>
            <person name="Tidwell J."/>
            <person name="Bellgard S.E."/>
            <person name="Bellgard M.I."/>
        </authorList>
    </citation>
    <scope>NUCLEOTIDE SEQUENCE</scope>
    <source>
        <tissue evidence="2">Shoot tissue taken approximately 20 cm above the soil surface</tissue>
    </source>
</reference>
<proteinExistence type="predicted"/>
<dbReference type="EMBL" id="GBRH01271581">
    <property type="protein sequence ID" value="JAD26314.1"/>
    <property type="molecule type" value="Transcribed_RNA"/>
</dbReference>
<accession>A0A0A8YIK3</accession>
<name>A0A0A8YIK3_ARUDO</name>